<dbReference type="Pfam" id="PF03140">
    <property type="entry name" value="DUF247"/>
    <property type="match status" value="1"/>
</dbReference>
<reference evidence="2" key="1">
    <citation type="submission" date="2020-10" db="EMBL/GenBank/DDBJ databases">
        <authorList>
            <person name="Han B."/>
            <person name="Lu T."/>
            <person name="Zhao Q."/>
            <person name="Huang X."/>
            <person name="Zhao Y."/>
        </authorList>
    </citation>
    <scope>NUCLEOTIDE SEQUENCE</scope>
</reference>
<proteinExistence type="predicted"/>
<sequence>MDNQDAAWGGRPCEFQLPNGWAVQEPATAEAWSPAAGLPVSMDHIDMFGTCSLPAYVPQSCLGQQLVEYYYAPPPQPNWPVAEVPTIDVQNSQVVVDLQNEETHTKKVSDDSRVCGVFNQVSHEFEADMDITKQKMHKYPASLLGALHESYTVPRVVAIGPYHHNRDHLKQAEKVKHMAAIRCVIESGHLLEEVYSAVVSSADHVRRLGLYDKDVMKGIGYDEFRHMMFFDACFLVQYMRFSTDIAIDESLRGFFGPNRRDIHHDLILLENQLPWKVVEAVLRFMPDVSLGRFLSTWKFYVQHHRKPKEEEDSHVSALIKDKTFKPHLLGLLRYYTVGRSRDTNSPNQQKPKNRSISISAIELAEIGIWLTANKTTKLIDMGLVQEGSFFAELSLAPLSRDRNRASYLLNMAALELCTIKRFGRAQVEDSAVCSYLQLLALLVTRVEDVQELRASGLLQGGGGLTDDQAFRFLTSFQGLRFGKCYNRVMEQIEIYKENTPMGTKLYAFLYNNKKTIAAVFGVVVALFGIIGTLVSVKKAI</sequence>
<dbReference type="AlphaFoldDB" id="A0A811QA85"/>
<dbReference type="InterPro" id="IPR004158">
    <property type="entry name" value="DUF247_pln"/>
</dbReference>
<dbReference type="EMBL" id="CAJGYO010000009">
    <property type="protein sequence ID" value="CAD6252889.1"/>
    <property type="molecule type" value="Genomic_DNA"/>
</dbReference>
<feature type="transmembrane region" description="Helical" evidence="1">
    <location>
        <begin position="516"/>
        <end position="536"/>
    </location>
</feature>
<dbReference type="Proteomes" id="UP000604825">
    <property type="component" value="Unassembled WGS sequence"/>
</dbReference>
<keyword evidence="1" id="KW-0812">Transmembrane</keyword>
<comment type="caution">
    <text evidence="2">The sequence shown here is derived from an EMBL/GenBank/DDBJ whole genome shotgun (WGS) entry which is preliminary data.</text>
</comment>
<evidence type="ECO:0000313" key="3">
    <source>
        <dbReference type="Proteomes" id="UP000604825"/>
    </source>
</evidence>
<keyword evidence="1" id="KW-1133">Transmembrane helix</keyword>
<keyword evidence="3" id="KW-1185">Reference proteome</keyword>
<name>A0A811QA85_9POAL</name>
<dbReference type="OrthoDB" id="1849062at2759"/>
<evidence type="ECO:0000256" key="1">
    <source>
        <dbReference type="SAM" id="Phobius"/>
    </source>
</evidence>
<dbReference type="PANTHER" id="PTHR31549">
    <property type="entry name" value="PROTEIN, PUTATIVE (DUF247)-RELATED-RELATED"/>
    <property type="match status" value="1"/>
</dbReference>
<evidence type="ECO:0000313" key="2">
    <source>
        <dbReference type="EMBL" id="CAD6252889.1"/>
    </source>
</evidence>
<dbReference type="PANTHER" id="PTHR31549:SF265">
    <property type="match status" value="1"/>
</dbReference>
<protein>
    <submittedName>
        <fullName evidence="2">Uncharacterized protein</fullName>
    </submittedName>
</protein>
<gene>
    <name evidence="2" type="ORF">NCGR_LOCUS36535</name>
</gene>
<accession>A0A811QA85</accession>
<keyword evidence="1" id="KW-0472">Membrane</keyword>
<organism evidence="2 3">
    <name type="scientific">Miscanthus lutarioriparius</name>
    <dbReference type="NCBI Taxonomy" id="422564"/>
    <lineage>
        <taxon>Eukaryota</taxon>
        <taxon>Viridiplantae</taxon>
        <taxon>Streptophyta</taxon>
        <taxon>Embryophyta</taxon>
        <taxon>Tracheophyta</taxon>
        <taxon>Spermatophyta</taxon>
        <taxon>Magnoliopsida</taxon>
        <taxon>Liliopsida</taxon>
        <taxon>Poales</taxon>
        <taxon>Poaceae</taxon>
        <taxon>PACMAD clade</taxon>
        <taxon>Panicoideae</taxon>
        <taxon>Andropogonodae</taxon>
        <taxon>Andropogoneae</taxon>
        <taxon>Saccharinae</taxon>
        <taxon>Miscanthus</taxon>
    </lineage>
</organism>